<comment type="caution">
    <text evidence="4">The sequence shown here is derived from an EMBL/GenBank/DDBJ whole genome shotgun (WGS) entry which is preliminary data.</text>
</comment>
<organism evidence="4">
    <name type="scientific">Sesamum radiatum</name>
    <name type="common">Black benniseed</name>
    <dbReference type="NCBI Taxonomy" id="300843"/>
    <lineage>
        <taxon>Eukaryota</taxon>
        <taxon>Viridiplantae</taxon>
        <taxon>Streptophyta</taxon>
        <taxon>Embryophyta</taxon>
        <taxon>Tracheophyta</taxon>
        <taxon>Spermatophyta</taxon>
        <taxon>Magnoliopsida</taxon>
        <taxon>eudicotyledons</taxon>
        <taxon>Gunneridae</taxon>
        <taxon>Pentapetalae</taxon>
        <taxon>asterids</taxon>
        <taxon>lamiids</taxon>
        <taxon>Lamiales</taxon>
        <taxon>Pedaliaceae</taxon>
        <taxon>Sesamum</taxon>
    </lineage>
</organism>
<dbReference type="InterPro" id="IPR012337">
    <property type="entry name" value="RNaseH-like_sf"/>
</dbReference>
<dbReference type="AlphaFoldDB" id="A0AAW2S104"/>
<dbReference type="Pfam" id="PF05699">
    <property type="entry name" value="Dimer_Tnp_hAT"/>
    <property type="match status" value="1"/>
</dbReference>
<protein>
    <submittedName>
        <fullName evidence="4">Zinc finger BED domain-containing protein RICESLEEPER 1</fullName>
    </submittedName>
</protein>
<dbReference type="GO" id="GO:0046983">
    <property type="term" value="F:protein dimerization activity"/>
    <property type="evidence" value="ECO:0007669"/>
    <property type="project" value="InterPro"/>
</dbReference>
<dbReference type="PANTHER" id="PTHR23272">
    <property type="entry name" value="BED FINGER-RELATED"/>
    <property type="match status" value="1"/>
</dbReference>
<dbReference type="PANTHER" id="PTHR23272:SF184">
    <property type="entry name" value="OS03G0311250 PROTEIN"/>
    <property type="match status" value="1"/>
</dbReference>
<accession>A0AAW2S104</accession>
<evidence type="ECO:0000259" key="3">
    <source>
        <dbReference type="Pfam" id="PF14372"/>
    </source>
</evidence>
<dbReference type="Pfam" id="PF14372">
    <property type="entry name" value="hAT-like_RNase-H"/>
    <property type="match status" value="1"/>
</dbReference>
<feature type="compositionally biased region" description="Polar residues" evidence="1">
    <location>
        <begin position="261"/>
        <end position="278"/>
    </location>
</feature>
<gene>
    <name evidence="4" type="ORF">Sradi_2998000</name>
</gene>
<proteinExistence type="predicted"/>
<reference evidence="4" key="2">
    <citation type="journal article" date="2024" name="Plant">
        <title>Genomic evolution and insights into agronomic trait innovations of Sesamum species.</title>
        <authorList>
            <person name="Miao H."/>
            <person name="Wang L."/>
            <person name="Qu L."/>
            <person name="Liu H."/>
            <person name="Sun Y."/>
            <person name="Le M."/>
            <person name="Wang Q."/>
            <person name="Wei S."/>
            <person name="Zheng Y."/>
            <person name="Lin W."/>
            <person name="Duan Y."/>
            <person name="Cao H."/>
            <person name="Xiong S."/>
            <person name="Wang X."/>
            <person name="Wei L."/>
            <person name="Li C."/>
            <person name="Ma Q."/>
            <person name="Ju M."/>
            <person name="Zhao R."/>
            <person name="Li G."/>
            <person name="Mu C."/>
            <person name="Tian Q."/>
            <person name="Mei H."/>
            <person name="Zhang T."/>
            <person name="Gao T."/>
            <person name="Zhang H."/>
        </authorList>
    </citation>
    <scope>NUCLEOTIDE SEQUENCE</scope>
    <source>
        <strain evidence="4">G02</strain>
    </source>
</reference>
<dbReference type="EMBL" id="JACGWJ010000012">
    <property type="protein sequence ID" value="KAL0386037.1"/>
    <property type="molecule type" value="Genomic_DNA"/>
</dbReference>
<sequence length="856" mass="97374">MRHLLVELWTTEGLSIVASGIGKPLYQDAITRACTILDFACVCVMLDISSKLPKHVIIMILKEDDSETACKVDIEYEWLCPKYNTCVSLGHAMKACPMTKPLKPVISVYVQKAEIVRLKSLEPEPVPRQPKIPVLEPEVRGPSSGRNNKVVLSTPFLLNPLHPTAPLPHQVHYQSAQFFRQDSQDICCLLDIVIWKESWIQKEEALKFRVTKASEVSLLEKLLICYGCLDVSCLPFILFMKLPPSFLMSTSRSESSQPTSLHSSGHSGDNEEVTTQSRSSKRKQSVVWEHFTKDGLNEVRGLIDKIRGTVRYLNKSPAAAQKFEMALNQCNLADKRKVAMDVPNRWNSTYELLATALPLKEAFTRLQRIDKNYYGNPSESEWEVAGVVHECLKIFYEATRHFSGRKYPTSNVFFSDVCEIHLKMIEWENSDFDYVRRMVSRMKQKFDKYWDECCLVLGVAVVFDPRFKMDLVEYFYSRIYSTDAHSYIQRVRDKLVSMFIDYGGSCAVSVNDPNVMGSSGVETRASLRDFDRWCYESRVSNNQKSELESYLEEARFPRAETFNILDWWKTNSPRLPVLAKIARDILAVQPLPLHQSGVMKAQLLQTIVEERSGLGPGYSYPNDRPTVAMKACPMTKPLKPVISVYVQKAKIVRLKPLELEPVTRQPQIPVPEPENLHQGVLSTAIPDMNLMISAAISNVWGLNRRDHQISTTDLVSEHGLHFIGLLKTRVSSHNAACVQMAVLPRWKWYTDYNGPRNRIWLAWDDAFLEEANDAVVLQVLWHNIGWLARAVGETPWIVGGDFNTMLDMSEVCGVSGDIKGAADDFQDYLNDTGFITSPMQGEWFTWHNCCTDGRSL</sequence>
<feature type="domain" description="hAT-like transposase RNase-H fold" evidence="3">
    <location>
        <begin position="403"/>
        <end position="502"/>
    </location>
</feature>
<evidence type="ECO:0000256" key="1">
    <source>
        <dbReference type="SAM" id="MobiDB-lite"/>
    </source>
</evidence>
<name>A0AAW2S104_SESRA</name>
<feature type="region of interest" description="Disordered" evidence="1">
    <location>
        <begin position="253"/>
        <end position="281"/>
    </location>
</feature>
<dbReference type="SUPFAM" id="SSF56219">
    <property type="entry name" value="DNase I-like"/>
    <property type="match status" value="1"/>
</dbReference>
<dbReference type="InterPro" id="IPR025525">
    <property type="entry name" value="hAT-like_transposase_RNase-H"/>
</dbReference>
<evidence type="ECO:0000259" key="2">
    <source>
        <dbReference type="Pfam" id="PF05699"/>
    </source>
</evidence>
<feature type="domain" description="HAT C-terminal dimerisation" evidence="2">
    <location>
        <begin position="546"/>
        <end position="589"/>
    </location>
</feature>
<dbReference type="SUPFAM" id="SSF53098">
    <property type="entry name" value="Ribonuclease H-like"/>
    <property type="match status" value="1"/>
</dbReference>
<dbReference type="InterPro" id="IPR036691">
    <property type="entry name" value="Endo/exonu/phosph_ase_sf"/>
</dbReference>
<reference evidence="4" key="1">
    <citation type="submission" date="2020-06" db="EMBL/GenBank/DDBJ databases">
        <authorList>
            <person name="Li T."/>
            <person name="Hu X."/>
            <person name="Zhang T."/>
            <person name="Song X."/>
            <person name="Zhang H."/>
            <person name="Dai N."/>
            <person name="Sheng W."/>
            <person name="Hou X."/>
            <person name="Wei L."/>
        </authorList>
    </citation>
    <scope>NUCLEOTIDE SEQUENCE</scope>
    <source>
        <strain evidence="4">G02</strain>
        <tissue evidence="4">Leaf</tissue>
    </source>
</reference>
<dbReference type="GO" id="GO:0003677">
    <property type="term" value="F:DNA binding"/>
    <property type="evidence" value="ECO:0007669"/>
    <property type="project" value="InterPro"/>
</dbReference>
<evidence type="ECO:0000313" key="4">
    <source>
        <dbReference type="EMBL" id="KAL0386037.1"/>
    </source>
</evidence>
<dbReference type="InterPro" id="IPR008906">
    <property type="entry name" value="HATC_C_dom"/>
</dbReference>